<dbReference type="InterPro" id="IPR036291">
    <property type="entry name" value="NAD(P)-bd_dom_sf"/>
</dbReference>
<dbReference type="Gene3D" id="3.40.50.720">
    <property type="entry name" value="NAD(P)-binding Rossmann-like Domain"/>
    <property type="match status" value="1"/>
</dbReference>
<organism evidence="1 2">
    <name type="scientific">Variovorax rhizosphaerae</name>
    <dbReference type="NCBI Taxonomy" id="1836200"/>
    <lineage>
        <taxon>Bacteria</taxon>
        <taxon>Pseudomonadati</taxon>
        <taxon>Pseudomonadota</taxon>
        <taxon>Betaproteobacteria</taxon>
        <taxon>Burkholderiales</taxon>
        <taxon>Comamonadaceae</taxon>
        <taxon>Variovorax</taxon>
    </lineage>
</organism>
<dbReference type="Gene3D" id="3.40.50.10860">
    <property type="entry name" value="Leucine Dehydrogenase, chain A, domain 1"/>
    <property type="match status" value="1"/>
</dbReference>
<gene>
    <name evidence="1" type="ORF">WKW82_02875</name>
</gene>
<evidence type="ECO:0000313" key="2">
    <source>
        <dbReference type="Proteomes" id="UP001385892"/>
    </source>
</evidence>
<keyword evidence="2" id="KW-1185">Reference proteome</keyword>
<dbReference type="RefSeq" id="WP_340340732.1">
    <property type="nucleotide sequence ID" value="NZ_JBBKZT010000001.1"/>
</dbReference>
<proteinExistence type="predicted"/>
<evidence type="ECO:0000313" key="1">
    <source>
        <dbReference type="EMBL" id="MEJ8845573.1"/>
    </source>
</evidence>
<sequence>MNNYQPATRRTMYFIGVTTASSSIMKVFPAWAEHLGLDAVIKGFDFPPGDAPERYVEVVDFIKNDPLSLGGLVTTHKMNLLKAARGLFDELDPYATTLHEISSISKRGNRLVGHAKDPISVGVALEAIVDAGYWARTGGQLCLLGSGGSSLALSLYLHNKAKAGGDVPAKIIVTARRESSLEEMRHVHREIGFAIPIDYVLTPTPEDADRVLAGLPRASMVVNATGLGKDRPGSPITDAAVFPQDGIAWEFNYRGDLVFLDQANAQKDSRHLKVEGGWVYFIHGWTRVIAEVFDVEIPSSGPAFDKLSQIAIEATTTRK</sequence>
<dbReference type="EMBL" id="JBBKZT010000001">
    <property type="protein sequence ID" value="MEJ8845573.1"/>
    <property type="molecule type" value="Genomic_DNA"/>
</dbReference>
<name>A0ABU8WFJ6_9BURK</name>
<dbReference type="SUPFAM" id="SSF51735">
    <property type="entry name" value="NAD(P)-binding Rossmann-fold domains"/>
    <property type="match status" value="1"/>
</dbReference>
<reference evidence="1 2" key="1">
    <citation type="submission" date="2024-03" db="EMBL/GenBank/DDBJ databases">
        <title>Novel species of the genus Variovorax.</title>
        <authorList>
            <person name="Liu Q."/>
            <person name="Xin Y.-H."/>
        </authorList>
    </citation>
    <scope>NUCLEOTIDE SEQUENCE [LARGE SCALE GENOMIC DNA]</scope>
    <source>
        <strain evidence="1 2">KACC 18900</strain>
    </source>
</reference>
<protein>
    <submittedName>
        <fullName evidence="1">Shikimate dehydrogenase</fullName>
    </submittedName>
</protein>
<dbReference type="Proteomes" id="UP001385892">
    <property type="component" value="Unassembled WGS sequence"/>
</dbReference>
<accession>A0ABU8WFJ6</accession>
<comment type="caution">
    <text evidence="1">The sequence shown here is derived from an EMBL/GenBank/DDBJ whole genome shotgun (WGS) entry which is preliminary data.</text>
</comment>